<name>A0A1D6FIY7_MAIZE</name>
<evidence type="ECO:0000256" key="7">
    <source>
        <dbReference type="ARBA" id="ARBA00023316"/>
    </source>
</evidence>
<dbReference type="InterPro" id="IPR011050">
    <property type="entry name" value="Pectin_lyase_fold/virulence"/>
</dbReference>
<dbReference type="GO" id="GO:0071555">
    <property type="term" value="P:cell wall organization"/>
    <property type="evidence" value="ECO:0007669"/>
    <property type="project" value="UniProtKB-KW"/>
</dbReference>
<keyword evidence="3" id="KW-0134">Cell wall</keyword>
<keyword evidence="5 8" id="KW-0378">Hydrolase</keyword>
<gene>
    <name evidence="10" type="ORF">ZEAMMB73_Zm00001d009341</name>
</gene>
<evidence type="ECO:0000256" key="1">
    <source>
        <dbReference type="ARBA" id="ARBA00004191"/>
    </source>
</evidence>
<organism evidence="10">
    <name type="scientific">Zea mays</name>
    <name type="common">Maize</name>
    <dbReference type="NCBI Taxonomy" id="4577"/>
    <lineage>
        <taxon>Eukaryota</taxon>
        <taxon>Viridiplantae</taxon>
        <taxon>Streptophyta</taxon>
        <taxon>Embryophyta</taxon>
        <taxon>Tracheophyta</taxon>
        <taxon>Spermatophyta</taxon>
        <taxon>Magnoliopsida</taxon>
        <taxon>Liliopsida</taxon>
        <taxon>Poales</taxon>
        <taxon>Poaceae</taxon>
        <taxon>PACMAD clade</taxon>
        <taxon>Panicoideae</taxon>
        <taxon>Andropogonodae</taxon>
        <taxon>Andropogoneae</taxon>
        <taxon>Tripsacinae</taxon>
        <taxon>Zea</taxon>
    </lineage>
</organism>
<keyword evidence="10" id="KW-0456">Lyase</keyword>
<dbReference type="GO" id="GO:0005975">
    <property type="term" value="P:carbohydrate metabolic process"/>
    <property type="evidence" value="ECO:0007669"/>
    <property type="project" value="InterPro"/>
</dbReference>
<feature type="compositionally biased region" description="Basic and acidic residues" evidence="9">
    <location>
        <begin position="1"/>
        <end position="12"/>
    </location>
</feature>
<feature type="region of interest" description="Disordered" evidence="9">
    <location>
        <begin position="200"/>
        <end position="229"/>
    </location>
</feature>
<dbReference type="PANTHER" id="PTHR31375">
    <property type="match status" value="1"/>
</dbReference>
<reference evidence="10" key="1">
    <citation type="submission" date="2015-12" db="EMBL/GenBank/DDBJ databases">
        <title>Update maize B73 reference genome by single molecule sequencing technologies.</title>
        <authorList>
            <consortium name="Maize Genome Sequencing Project"/>
            <person name="Ware D."/>
        </authorList>
    </citation>
    <scope>NUCLEOTIDE SEQUENCE</scope>
    <source>
        <tissue evidence="10">Seedling</tissue>
    </source>
</reference>
<dbReference type="EMBL" id="CM000784">
    <property type="protein sequence ID" value="AQK91731.1"/>
    <property type="molecule type" value="Genomic_DNA"/>
</dbReference>
<dbReference type="SUPFAM" id="SSF51126">
    <property type="entry name" value="Pectin lyase-like"/>
    <property type="match status" value="1"/>
</dbReference>
<dbReference type="InterPro" id="IPR012334">
    <property type="entry name" value="Pectin_lyas_fold"/>
</dbReference>
<comment type="subcellular location">
    <subcellularLocation>
        <location evidence="1">Secreted</location>
        <location evidence="1">Cell wall</location>
    </subcellularLocation>
</comment>
<sequence>MCRMHSEKDRSQQGRIGGSPRWRCWRQRRDVRHLQARRDQRRQDGLHKGSPGRVDVSVRSDRKRHGGDPQGRLPGRPSQLHWAMQGEQHRHPAGWQPAGIKRPGQVHGVHVGGSSKISILNSTIGTGDDCVSIGPGCNGVLVDSITCGPGQGISVGCLGRYKDEKDVSDITRHVVHARGHQPALLGDAAMQRRLPHRCQRGVRRQEQQNHGRLQQRQGHRQGKHRGTGLPGLMMTFLLHACMVSHP</sequence>
<dbReference type="GO" id="GO:0004650">
    <property type="term" value="F:polygalacturonase activity"/>
    <property type="evidence" value="ECO:0007669"/>
    <property type="project" value="InterPro"/>
</dbReference>
<evidence type="ECO:0000256" key="4">
    <source>
        <dbReference type="ARBA" id="ARBA00022525"/>
    </source>
</evidence>
<evidence type="ECO:0000256" key="2">
    <source>
        <dbReference type="ARBA" id="ARBA00008834"/>
    </source>
</evidence>
<evidence type="ECO:0000256" key="8">
    <source>
        <dbReference type="RuleBase" id="RU361169"/>
    </source>
</evidence>
<protein>
    <submittedName>
        <fullName evidence="10">Pectin lyase-like superfamily protein</fullName>
    </submittedName>
</protein>
<feature type="region of interest" description="Disordered" evidence="9">
    <location>
        <begin position="1"/>
        <end position="21"/>
    </location>
</feature>
<keyword evidence="4" id="KW-0964">Secreted</keyword>
<proteinExistence type="inferred from homology"/>
<feature type="region of interest" description="Disordered" evidence="9">
    <location>
        <begin position="34"/>
        <end position="78"/>
    </location>
</feature>
<keyword evidence="7" id="KW-0961">Cell wall biogenesis/degradation</keyword>
<dbReference type="InterPro" id="IPR000743">
    <property type="entry name" value="Glyco_hydro_28"/>
</dbReference>
<evidence type="ECO:0000313" key="10">
    <source>
        <dbReference type="EMBL" id="AQK91731.1"/>
    </source>
</evidence>
<dbReference type="Pfam" id="PF00295">
    <property type="entry name" value="Glyco_hydro_28"/>
    <property type="match status" value="1"/>
</dbReference>
<evidence type="ECO:0000256" key="5">
    <source>
        <dbReference type="ARBA" id="ARBA00022801"/>
    </source>
</evidence>
<keyword evidence="6 8" id="KW-0326">Glycosidase</keyword>
<comment type="similarity">
    <text evidence="2 8">Belongs to the glycosyl hydrolase 28 family.</text>
</comment>
<evidence type="ECO:0000256" key="9">
    <source>
        <dbReference type="SAM" id="MobiDB-lite"/>
    </source>
</evidence>
<dbReference type="Gene3D" id="2.160.20.10">
    <property type="entry name" value="Single-stranded right-handed beta-helix, Pectin lyase-like"/>
    <property type="match status" value="1"/>
</dbReference>
<accession>A0A1D6FIY7</accession>
<evidence type="ECO:0000256" key="3">
    <source>
        <dbReference type="ARBA" id="ARBA00022512"/>
    </source>
</evidence>
<feature type="compositionally biased region" description="Basic residues" evidence="9">
    <location>
        <begin position="217"/>
        <end position="226"/>
    </location>
</feature>
<evidence type="ECO:0000256" key="6">
    <source>
        <dbReference type="ARBA" id="ARBA00023295"/>
    </source>
</evidence>
<dbReference type="AlphaFoldDB" id="A0A1D6FIY7"/>
<dbReference type="GO" id="GO:0016829">
    <property type="term" value="F:lyase activity"/>
    <property type="evidence" value="ECO:0007669"/>
    <property type="project" value="UniProtKB-KW"/>
</dbReference>
<feature type="compositionally biased region" description="Basic and acidic residues" evidence="9">
    <location>
        <begin position="34"/>
        <end position="47"/>
    </location>
</feature>